<dbReference type="Proteomes" id="UP000608890">
    <property type="component" value="Unassembled WGS sequence"/>
</dbReference>
<organism evidence="1 2">
    <name type="scientific">Micromonospora sonchi</name>
    <dbReference type="NCBI Taxonomy" id="1763543"/>
    <lineage>
        <taxon>Bacteria</taxon>
        <taxon>Bacillati</taxon>
        <taxon>Actinomycetota</taxon>
        <taxon>Actinomycetes</taxon>
        <taxon>Micromonosporales</taxon>
        <taxon>Micromonosporaceae</taxon>
        <taxon>Micromonospora</taxon>
    </lineage>
</organism>
<accession>A0A917U1I5</accession>
<gene>
    <name evidence="1" type="ORF">GCM10011608_40470</name>
</gene>
<evidence type="ECO:0000313" key="1">
    <source>
        <dbReference type="EMBL" id="GGM51453.1"/>
    </source>
</evidence>
<reference evidence="1" key="2">
    <citation type="submission" date="2020-09" db="EMBL/GenBank/DDBJ databases">
        <authorList>
            <person name="Sun Q."/>
            <person name="Zhou Y."/>
        </authorList>
    </citation>
    <scope>NUCLEOTIDE SEQUENCE</scope>
    <source>
        <strain evidence="1">CGMCC 4.7312</strain>
    </source>
</reference>
<sequence length="215" mass="21857">MLLSTLVACAQPGNAPTADPGENAPPAIPATPAAEARCAVAVAAPPVVPEPGGGVTSTTTPPAKMVVEPSGVGTSPTVPAVPDAGNPMMDEQLRQEEFLRQQAANKAFRQRGNLDPETADGARACAAEVSQGLNLLIVGGRGEPEQEAVERTLTATGLVDVVVRPPGRLDLGPGDGLLFAGWTGRACVFGSVRRDDIKVEIGTRIADGGCLPAPN</sequence>
<keyword evidence="2" id="KW-1185">Reference proteome</keyword>
<name>A0A917U1I5_9ACTN</name>
<comment type="caution">
    <text evidence="1">The sequence shown here is derived from an EMBL/GenBank/DDBJ whole genome shotgun (WGS) entry which is preliminary data.</text>
</comment>
<reference evidence="1" key="1">
    <citation type="journal article" date="2014" name="Int. J. Syst. Evol. Microbiol.">
        <title>Complete genome sequence of Corynebacterium casei LMG S-19264T (=DSM 44701T), isolated from a smear-ripened cheese.</title>
        <authorList>
            <consortium name="US DOE Joint Genome Institute (JGI-PGF)"/>
            <person name="Walter F."/>
            <person name="Albersmeier A."/>
            <person name="Kalinowski J."/>
            <person name="Ruckert C."/>
        </authorList>
    </citation>
    <scope>NUCLEOTIDE SEQUENCE</scope>
    <source>
        <strain evidence="1">CGMCC 4.7312</strain>
    </source>
</reference>
<evidence type="ECO:0000313" key="2">
    <source>
        <dbReference type="Proteomes" id="UP000608890"/>
    </source>
</evidence>
<protein>
    <submittedName>
        <fullName evidence="1">Uncharacterized protein</fullName>
    </submittedName>
</protein>
<dbReference type="EMBL" id="BMNB01000019">
    <property type="protein sequence ID" value="GGM51453.1"/>
    <property type="molecule type" value="Genomic_DNA"/>
</dbReference>
<proteinExistence type="predicted"/>
<dbReference type="AlphaFoldDB" id="A0A917U1I5"/>